<dbReference type="GO" id="GO:0005829">
    <property type="term" value="C:cytosol"/>
    <property type="evidence" value="ECO:0007669"/>
    <property type="project" value="TreeGrafter"/>
</dbReference>
<organism evidence="2 3">
    <name type="scientific">Hypsizygus marmoreus</name>
    <name type="common">White beech mushroom</name>
    <name type="synonym">Agaricus marmoreus</name>
    <dbReference type="NCBI Taxonomy" id="39966"/>
    <lineage>
        <taxon>Eukaryota</taxon>
        <taxon>Fungi</taxon>
        <taxon>Dikarya</taxon>
        <taxon>Basidiomycota</taxon>
        <taxon>Agaricomycotina</taxon>
        <taxon>Agaricomycetes</taxon>
        <taxon>Agaricomycetidae</taxon>
        <taxon>Agaricales</taxon>
        <taxon>Tricholomatineae</taxon>
        <taxon>Lyophyllaceae</taxon>
        <taxon>Hypsizygus</taxon>
    </lineage>
</organism>
<feature type="region of interest" description="Disordered" evidence="1">
    <location>
        <begin position="310"/>
        <end position="333"/>
    </location>
</feature>
<dbReference type="GO" id="GO:0043161">
    <property type="term" value="P:proteasome-mediated ubiquitin-dependent protein catabolic process"/>
    <property type="evidence" value="ECO:0007669"/>
    <property type="project" value="TreeGrafter"/>
</dbReference>
<dbReference type="GO" id="GO:0006513">
    <property type="term" value="P:protein monoubiquitination"/>
    <property type="evidence" value="ECO:0007669"/>
    <property type="project" value="TreeGrafter"/>
</dbReference>
<feature type="region of interest" description="Disordered" evidence="1">
    <location>
        <begin position="105"/>
        <end position="129"/>
    </location>
</feature>
<evidence type="ECO:0000313" key="3">
    <source>
        <dbReference type="Proteomes" id="UP000076154"/>
    </source>
</evidence>
<dbReference type="InParanoid" id="A0A369K7N9"/>
<name>A0A369K7N9_HYPMA</name>
<proteinExistence type="predicted"/>
<dbReference type="Proteomes" id="UP000076154">
    <property type="component" value="Unassembled WGS sequence"/>
</dbReference>
<accession>A0A369K7N9</accession>
<dbReference type="GO" id="GO:0000209">
    <property type="term" value="P:protein polyubiquitination"/>
    <property type="evidence" value="ECO:0007669"/>
    <property type="project" value="TreeGrafter"/>
</dbReference>
<dbReference type="InterPro" id="IPR019193">
    <property type="entry name" value="UBQ-conj_enz_E2-bd_prot"/>
</dbReference>
<dbReference type="OrthoDB" id="66510at2759"/>
<dbReference type="GO" id="GO:0061630">
    <property type="term" value="F:ubiquitin protein ligase activity"/>
    <property type="evidence" value="ECO:0007669"/>
    <property type="project" value="TreeGrafter"/>
</dbReference>
<feature type="region of interest" description="Disordered" evidence="1">
    <location>
        <begin position="1"/>
        <end position="58"/>
    </location>
</feature>
<dbReference type="PANTHER" id="PTHR31531">
    <property type="entry name" value="E3 UBIQUITIN-PROTEIN LIGASE E3D FAMILY MEMBER"/>
    <property type="match status" value="1"/>
</dbReference>
<dbReference type="AlphaFoldDB" id="A0A369K7N9"/>
<keyword evidence="3" id="KW-1185">Reference proteome</keyword>
<comment type="caution">
    <text evidence="2">The sequence shown here is derived from an EMBL/GenBank/DDBJ whole genome shotgun (WGS) entry which is preliminary data.</text>
</comment>
<dbReference type="GO" id="GO:0051865">
    <property type="term" value="P:protein autoubiquitination"/>
    <property type="evidence" value="ECO:0007669"/>
    <property type="project" value="TreeGrafter"/>
</dbReference>
<dbReference type="GO" id="GO:0000151">
    <property type="term" value="C:ubiquitin ligase complex"/>
    <property type="evidence" value="ECO:0007669"/>
    <property type="project" value="TreeGrafter"/>
</dbReference>
<feature type="compositionally biased region" description="Low complexity" evidence="1">
    <location>
        <begin position="543"/>
        <end position="560"/>
    </location>
</feature>
<dbReference type="GO" id="GO:0031624">
    <property type="term" value="F:ubiquitin conjugating enzyme binding"/>
    <property type="evidence" value="ECO:0007669"/>
    <property type="project" value="TreeGrafter"/>
</dbReference>
<dbReference type="Pfam" id="PF09814">
    <property type="entry name" value="HECT_2"/>
    <property type="match status" value="1"/>
</dbReference>
<gene>
    <name evidence="2" type="ORF">Hypma_002288</name>
</gene>
<feature type="region of interest" description="Disordered" evidence="1">
    <location>
        <begin position="375"/>
        <end position="400"/>
    </location>
</feature>
<sequence>MATLTRPKLSSRPATSPVLTSAIPAPFPRGELVQAQEHDSYPSQPVEAQAGPSRTADATNVHDSATHRHGVLHEVLPSIADVQKSCLMTLNNLLSVPTRWNPIVPDRRHSMPSTPQASNFSPDGESSSSALQTLVNNLRNRNVTDAMTEVREAGNDSELFHELRTRVESISSSLEPADAILANSLVSLLSHFSRLSEIQASSSLSLSKPSDSSTWEPTGPSNLFDVLKRQLSDLQIERLSSQPDILTPGTPPVLAVETALLWSKIDEELETVVAMCKERTEHLPMFSQDHLPPQYDPEDYQFDTPPQYDDSGVRTSIDSSKSRNMPHSPVTTARQMDEKMRLDLEGVAMAIDRLYMVAPQLHNQRVELKSSKLAQMEKASREGTLTPHSRSGKQKDREDDLERMLDLLSKATDRTMTNQSVILEGGLPGRLEKARQKDVAQREAFVEQLAKHSDAGRFHGQDAVLQSRTKDPRALLTLPEFIRESVPPELIQQDPHALLTLPQFVKEAPPSHLEDMNPELPELSKYKQKKKLRHRSLSAPSLSWLRSSSSKSGSSSSGSSTNTTLHSRSRSRGINAVPSAPDVGFEVNYVAENHENLQHVLVFFTVTGATPGVDIEAEVLPPFPESHAEGGDRLIISSGPRNSLPLLLPARILPGKQQVRVQSGHFEIKLITVPRQPSPVSTHEDPPPLLDAAQLSSANPISFICASCSLHLVQSTRITEYRDLPSEHWQELVDAWMCHTDQKLHEQVLRHGQGGFWPHPGQALVGGSYILFEESSMTHNNLHLSEEPKRGEEWRLARCLCGAVIGRCQDHPTGSGDGSTQTVFRLLKFAIRPVSSTSEPSKIPLSAFVVEDMTEFVQAHATYRFVILDEEDELPRILVWLFKPSIRLAYTKPTQYAIPKSASIHAAKVLYKILTPSERTADLKGILAKYPGFPQAEYLFYPMPICRRLAGILRESNSAYPQSLREMTGLQVGWLQRA</sequence>
<reference evidence="2" key="1">
    <citation type="submission" date="2018-04" db="EMBL/GenBank/DDBJ databases">
        <title>Whole genome sequencing of Hypsizygus marmoreus.</title>
        <authorList>
            <person name="Choi I.-G."/>
            <person name="Min B."/>
            <person name="Kim J.-G."/>
            <person name="Kim S."/>
            <person name="Oh Y.-L."/>
            <person name="Kong W.-S."/>
            <person name="Park H."/>
            <person name="Jeong J."/>
            <person name="Song E.-S."/>
        </authorList>
    </citation>
    <scope>NUCLEOTIDE SEQUENCE [LARGE SCALE GENOMIC DNA]</scope>
    <source>
        <strain evidence="2">51987-8</strain>
    </source>
</reference>
<feature type="compositionally biased region" description="Polar residues" evidence="1">
    <location>
        <begin position="111"/>
        <end position="129"/>
    </location>
</feature>
<feature type="region of interest" description="Disordered" evidence="1">
    <location>
        <begin position="543"/>
        <end position="577"/>
    </location>
</feature>
<dbReference type="EMBL" id="LUEZ02000013">
    <property type="protein sequence ID" value="RDB27814.1"/>
    <property type="molecule type" value="Genomic_DNA"/>
</dbReference>
<feature type="compositionally biased region" description="Polar residues" evidence="1">
    <location>
        <begin position="313"/>
        <end position="333"/>
    </location>
</feature>
<protein>
    <submittedName>
        <fullName evidence="2">Uncharacterized protein</fullName>
    </submittedName>
</protein>
<evidence type="ECO:0000256" key="1">
    <source>
        <dbReference type="SAM" id="MobiDB-lite"/>
    </source>
</evidence>
<dbReference type="STRING" id="39966.A0A369K7N9"/>
<evidence type="ECO:0000313" key="2">
    <source>
        <dbReference type="EMBL" id="RDB27814.1"/>
    </source>
</evidence>
<dbReference type="PANTHER" id="PTHR31531:SF2">
    <property type="entry name" value="E3 UBIQUITIN-PROTEIN LIGASE E3D"/>
    <property type="match status" value="1"/>
</dbReference>
<dbReference type="GO" id="GO:0005634">
    <property type="term" value="C:nucleus"/>
    <property type="evidence" value="ECO:0007669"/>
    <property type="project" value="TreeGrafter"/>
</dbReference>
<dbReference type="GO" id="GO:0030332">
    <property type="term" value="F:cyclin binding"/>
    <property type="evidence" value="ECO:0007669"/>
    <property type="project" value="TreeGrafter"/>
</dbReference>